<dbReference type="STRING" id="1437603.GCA_000771525_01309"/>
<dbReference type="FunFam" id="3.40.50.720:FF:000084">
    <property type="entry name" value="Short-chain dehydrogenase reductase"/>
    <property type="match status" value="1"/>
</dbReference>
<dbReference type="InterPro" id="IPR002347">
    <property type="entry name" value="SDR_fam"/>
</dbReference>
<dbReference type="InterPro" id="IPR036291">
    <property type="entry name" value="NAD(P)-bd_dom_sf"/>
</dbReference>
<dbReference type="Proteomes" id="UP000029082">
    <property type="component" value="Unassembled WGS sequence"/>
</dbReference>
<dbReference type="PANTHER" id="PTHR24321:SF8">
    <property type="entry name" value="ESTRADIOL 17-BETA-DEHYDROGENASE 8-RELATED"/>
    <property type="match status" value="1"/>
</dbReference>
<keyword evidence="2 3" id="KW-0560">Oxidoreductase</keyword>
<comment type="caution">
    <text evidence="3">The sequence shown here is derived from an EMBL/GenBank/DDBJ whole genome shotgun (WGS) entry which is preliminary data.</text>
</comment>
<dbReference type="PROSITE" id="PS00061">
    <property type="entry name" value="ADH_SHORT"/>
    <property type="match status" value="1"/>
</dbReference>
<protein>
    <submittedName>
        <fullName evidence="3">Short-chain dehydrogenase/reductase SDR</fullName>
        <ecNumber evidence="3">1.1.1.163</ecNumber>
    </submittedName>
</protein>
<dbReference type="Pfam" id="PF13561">
    <property type="entry name" value="adh_short_C2"/>
    <property type="match status" value="1"/>
</dbReference>
<proteinExistence type="inferred from homology"/>
<dbReference type="EMBL" id="JGZE01000002">
    <property type="protein sequence ID" value="KFI79215.1"/>
    <property type="molecule type" value="Genomic_DNA"/>
</dbReference>
<dbReference type="AlphaFoldDB" id="A0A087C7G5"/>
<dbReference type="GO" id="GO:0055041">
    <property type="term" value="F:cyclopentanol dehydrogenase activity"/>
    <property type="evidence" value="ECO:0007669"/>
    <property type="project" value="UniProtKB-EC"/>
</dbReference>
<evidence type="ECO:0000256" key="2">
    <source>
        <dbReference type="ARBA" id="ARBA00023002"/>
    </source>
</evidence>
<evidence type="ECO:0000256" key="1">
    <source>
        <dbReference type="ARBA" id="ARBA00006484"/>
    </source>
</evidence>
<organism evidence="3 4">
    <name type="scientific">Bifidobacterium mongoliense DSM 21395</name>
    <dbReference type="NCBI Taxonomy" id="1437603"/>
    <lineage>
        <taxon>Bacteria</taxon>
        <taxon>Bacillati</taxon>
        <taxon>Actinomycetota</taxon>
        <taxon>Actinomycetes</taxon>
        <taxon>Bifidobacteriales</taxon>
        <taxon>Bifidobacteriaceae</taxon>
        <taxon>Bifidobacterium</taxon>
    </lineage>
</organism>
<dbReference type="SUPFAM" id="SSF51735">
    <property type="entry name" value="NAD(P)-binding Rossmann-fold domains"/>
    <property type="match status" value="1"/>
</dbReference>
<dbReference type="RefSeq" id="WP_033512317.1">
    <property type="nucleotide sequence ID" value="NZ_JDUO01000004.1"/>
</dbReference>
<dbReference type="NCBIfam" id="NF005559">
    <property type="entry name" value="PRK07231.1"/>
    <property type="match status" value="1"/>
</dbReference>
<dbReference type="GeneID" id="93094380"/>
<keyword evidence="4" id="KW-1185">Reference proteome</keyword>
<dbReference type="PANTHER" id="PTHR24321">
    <property type="entry name" value="DEHYDROGENASES, SHORT CHAIN"/>
    <property type="match status" value="1"/>
</dbReference>
<evidence type="ECO:0000313" key="3">
    <source>
        <dbReference type="EMBL" id="KFI79215.1"/>
    </source>
</evidence>
<accession>A0A087C7G5</accession>
<sequence length="253" mass="26185">MTGVNGKVVIVTGAAVGIGAAAAKLFAAKGATVVVTDVDRDGGEATVRDITTAGGQALFLEQDVSSEADWHRVVAATVEAFGGIDVLVNNAGIYFIRSLADTTTEAFNRLMTINVTGTWLGAKHVAPELRKRGGGSIINLSSIAGLRGSPNHSAYGSSKGAVRIMTKDLAAELGPDNIRVNSVHPTYVRTQMADQGAAASGLTLDEMGRKFSPLGRLATVEDIANLIVFLANDESSYLTASEFVIDGGGTSVF</sequence>
<dbReference type="PRINTS" id="PR00080">
    <property type="entry name" value="SDRFAMILY"/>
</dbReference>
<evidence type="ECO:0000313" key="4">
    <source>
        <dbReference type="Proteomes" id="UP000029082"/>
    </source>
</evidence>
<dbReference type="PRINTS" id="PR00081">
    <property type="entry name" value="GDHRDH"/>
</dbReference>
<dbReference type="InterPro" id="IPR020904">
    <property type="entry name" value="Sc_DH/Rdtase_CS"/>
</dbReference>
<comment type="similarity">
    <text evidence="1">Belongs to the short-chain dehydrogenases/reductases (SDR) family.</text>
</comment>
<dbReference type="eggNOG" id="COG1028">
    <property type="taxonomic scope" value="Bacteria"/>
</dbReference>
<reference evidence="3 4" key="1">
    <citation type="submission" date="2014-03" db="EMBL/GenBank/DDBJ databases">
        <title>Genomics of Bifidobacteria.</title>
        <authorList>
            <person name="Ventura M."/>
            <person name="Milani C."/>
            <person name="Lugli G.A."/>
        </authorList>
    </citation>
    <scope>NUCLEOTIDE SEQUENCE [LARGE SCALE GENOMIC DNA]</scope>
    <source>
        <strain evidence="3 4">DSM 21395</strain>
    </source>
</reference>
<name>A0A087C7G5_9BIFI</name>
<gene>
    <name evidence="3" type="ORF">BMON_0413</name>
</gene>
<dbReference type="OrthoDB" id="3189729at2"/>
<dbReference type="Gene3D" id="3.40.50.720">
    <property type="entry name" value="NAD(P)-binding Rossmann-like Domain"/>
    <property type="match status" value="1"/>
</dbReference>
<dbReference type="EC" id="1.1.1.163" evidence="3"/>